<dbReference type="GO" id="GO:0003677">
    <property type="term" value="F:DNA binding"/>
    <property type="evidence" value="ECO:0007669"/>
    <property type="project" value="InterPro"/>
</dbReference>
<dbReference type="AlphaFoldDB" id="A0A2S7KXP7"/>
<comment type="caution">
    <text evidence="2">The sequence shown here is derived from an EMBL/GenBank/DDBJ whole genome shotgun (WGS) entry which is preliminary data.</text>
</comment>
<sequence length="61" mass="7192">MSKLENNLFFRANLQFIISIIAIYKIIRYGNSQLKILTSSKDDVEIIISKNRATDFKQWLK</sequence>
<dbReference type="Gene3D" id="2.40.50.1020">
    <property type="entry name" value="LytTr DNA-binding domain"/>
    <property type="match status" value="1"/>
</dbReference>
<dbReference type="OrthoDB" id="735914at2"/>
<feature type="domain" description="HTH LytTR-type" evidence="1">
    <location>
        <begin position="3"/>
        <end position="61"/>
    </location>
</feature>
<reference evidence="2 3" key="1">
    <citation type="submission" date="2016-11" db="EMBL/GenBank/DDBJ databases">
        <title>Trade-off between light-utilization and light-protection in marine flavobacteria.</title>
        <authorList>
            <person name="Kumagai Y."/>
        </authorList>
    </citation>
    <scope>NUCLEOTIDE SEQUENCE [LARGE SCALE GENOMIC DNA]</scope>
    <source>
        <strain evidence="2 3">ATCC 700397</strain>
    </source>
</reference>
<accession>A0A2S7KXP7</accession>
<proteinExistence type="predicted"/>
<evidence type="ECO:0000313" key="2">
    <source>
        <dbReference type="EMBL" id="PQB07425.1"/>
    </source>
</evidence>
<dbReference type="EMBL" id="MQUA01000013">
    <property type="protein sequence ID" value="PQB07425.1"/>
    <property type="molecule type" value="Genomic_DNA"/>
</dbReference>
<evidence type="ECO:0000259" key="1">
    <source>
        <dbReference type="Pfam" id="PF04397"/>
    </source>
</evidence>
<dbReference type="Pfam" id="PF04397">
    <property type="entry name" value="LytTR"/>
    <property type="match status" value="1"/>
</dbReference>
<name>A0A2S7KXP7_9FLAO</name>
<evidence type="ECO:0000313" key="3">
    <source>
        <dbReference type="Proteomes" id="UP000239522"/>
    </source>
</evidence>
<keyword evidence="3" id="KW-1185">Reference proteome</keyword>
<gene>
    <name evidence="2" type="ORF">BST83_09820</name>
</gene>
<protein>
    <recommendedName>
        <fullName evidence="1">HTH LytTR-type domain-containing protein</fullName>
    </recommendedName>
</protein>
<dbReference type="InterPro" id="IPR007492">
    <property type="entry name" value="LytTR_DNA-bd_dom"/>
</dbReference>
<dbReference type="Proteomes" id="UP000239522">
    <property type="component" value="Unassembled WGS sequence"/>
</dbReference>
<organism evidence="2 3">
    <name type="scientific">Polaribacter filamentus</name>
    <dbReference type="NCBI Taxonomy" id="53483"/>
    <lineage>
        <taxon>Bacteria</taxon>
        <taxon>Pseudomonadati</taxon>
        <taxon>Bacteroidota</taxon>
        <taxon>Flavobacteriia</taxon>
        <taxon>Flavobacteriales</taxon>
        <taxon>Flavobacteriaceae</taxon>
    </lineage>
</organism>